<protein>
    <submittedName>
        <fullName evidence="4">Prepilin-type N-terminal cleavage/methylation domain-containing protein</fullName>
    </submittedName>
</protein>
<organism evidence="4 5">
    <name type="scientific">Paenactinomyces guangxiensis</name>
    <dbReference type="NCBI Taxonomy" id="1490290"/>
    <lineage>
        <taxon>Bacteria</taxon>
        <taxon>Bacillati</taxon>
        <taxon>Bacillota</taxon>
        <taxon>Bacilli</taxon>
        <taxon>Bacillales</taxon>
        <taxon>Thermoactinomycetaceae</taxon>
        <taxon>Paenactinomyces</taxon>
    </lineage>
</organism>
<evidence type="ECO:0000313" key="5">
    <source>
        <dbReference type="Proteomes" id="UP000535491"/>
    </source>
</evidence>
<keyword evidence="5" id="KW-1185">Reference proteome</keyword>
<keyword evidence="3" id="KW-0472">Membrane</keyword>
<sequence length="124" mass="14100">MNKSEQGYTLAEIITALFVLGVAFSFAIPAFLGLKAQEHQQLSALEAMSFLQGKTEALRSQAGEGPMTGDEVKASRIFPGQSYLVSWKCSREVSLYHMDVEVQWKEKNGKLRKLHLKTHRYYRF</sequence>
<dbReference type="InterPro" id="IPR012902">
    <property type="entry name" value="N_methyl_site"/>
</dbReference>
<dbReference type="EMBL" id="JACEIQ010000001">
    <property type="protein sequence ID" value="MBA4493271.1"/>
    <property type="molecule type" value="Genomic_DNA"/>
</dbReference>
<comment type="caution">
    <text evidence="4">The sequence shown here is derived from an EMBL/GenBank/DDBJ whole genome shotgun (WGS) entry which is preliminary data.</text>
</comment>
<dbReference type="GO" id="GO:0009986">
    <property type="term" value="C:cell surface"/>
    <property type="evidence" value="ECO:0007669"/>
    <property type="project" value="UniProtKB-SubCell"/>
</dbReference>
<feature type="transmembrane region" description="Helical" evidence="3">
    <location>
        <begin position="13"/>
        <end position="34"/>
    </location>
</feature>
<accession>A0A7W1WNX0</accession>
<keyword evidence="3" id="KW-1133">Transmembrane helix</keyword>
<evidence type="ECO:0000256" key="1">
    <source>
        <dbReference type="ARBA" id="ARBA00004241"/>
    </source>
</evidence>
<name>A0A7W1WNX0_9BACL</name>
<proteinExistence type="predicted"/>
<evidence type="ECO:0000256" key="3">
    <source>
        <dbReference type="SAM" id="Phobius"/>
    </source>
</evidence>
<evidence type="ECO:0000256" key="2">
    <source>
        <dbReference type="ARBA" id="ARBA00023287"/>
    </source>
</evidence>
<evidence type="ECO:0000313" key="4">
    <source>
        <dbReference type="EMBL" id="MBA4493271.1"/>
    </source>
</evidence>
<keyword evidence="3" id="KW-0812">Transmembrane</keyword>
<dbReference type="Proteomes" id="UP000535491">
    <property type="component" value="Unassembled WGS sequence"/>
</dbReference>
<dbReference type="GO" id="GO:0030420">
    <property type="term" value="P:establishment of competence for transformation"/>
    <property type="evidence" value="ECO:0007669"/>
    <property type="project" value="UniProtKB-KW"/>
</dbReference>
<dbReference type="RefSeq" id="WP_181750468.1">
    <property type="nucleotide sequence ID" value="NZ_JACEIQ010000001.1"/>
</dbReference>
<comment type="subcellular location">
    <subcellularLocation>
        <location evidence="1">Cell surface</location>
    </subcellularLocation>
</comment>
<reference evidence="4 5" key="1">
    <citation type="submission" date="2020-07" db="EMBL/GenBank/DDBJ databases">
        <authorList>
            <person name="Feng H."/>
        </authorList>
    </citation>
    <scope>NUCLEOTIDE SEQUENCE [LARGE SCALE GENOMIC DNA]</scope>
    <source>
        <strain evidence="5">s-10</strain>
    </source>
</reference>
<keyword evidence="2" id="KW-0178">Competence</keyword>
<dbReference type="NCBIfam" id="TIGR02532">
    <property type="entry name" value="IV_pilin_GFxxxE"/>
    <property type="match status" value="1"/>
</dbReference>
<gene>
    <name evidence="4" type="ORF">H1191_02960</name>
</gene>
<dbReference type="AlphaFoldDB" id="A0A7W1WNX0"/>